<dbReference type="InterPro" id="IPR016181">
    <property type="entry name" value="Acyl_CoA_acyltransferase"/>
</dbReference>
<dbReference type="OrthoDB" id="9803233at2"/>
<dbReference type="Proteomes" id="UP000240653">
    <property type="component" value="Unassembled WGS sequence"/>
</dbReference>
<reference evidence="4 5" key="1">
    <citation type="submission" date="2018-03" db="EMBL/GenBank/DDBJ databases">
        <title>The draft genome of Mesorhizobium soli JCM 19897.</title>
        <authorList>
            <person name="Li L."/>
            <person name="Liu L."/>
            <person name="Liang L."/>
            <person name="Wang T."/>
            <person name="Zhang X."/>
        </authorList>
    </citation>
    <scope>NUCLEOTIDE SEQUENCE [LARGE SCALE GENOMIC DNA]</scope>
    <source>
        <strain evidence="4 5">JCM 19897</strain>
    </source>
</reference>
<keyword evidence="5" id="KW-1185">Reference proteome</keyword>
<dbReference type="Pfam" id="PF00583">
    <property type="entry name" value="Acetyltransf_1"/>
    <property type="match status" value="1"/>
</dbReference>
<feature type="domain" description="N-acetyltransferase" evidence="3">
    <location>
        <begin position="3"/>
        <end position="148"/>
    </location>
</feature>
<sequence length="167" mass="17995">MLAEIRPARKDDVDALMALELAVFVTDRISRQSFRRMVSSLTASLLVADQPGGILGYCAVLYRTGSKSARLYSLAVAPNSGGGQGRALLAAAEQAARDRGCTSMRLEVRRDNPRAIALYEKNGYRPIGSKPGYYADGMDALRYAKPLDPPSQILVTTARKAAGTSTR</sequence>
<dbReference type="PROSITE" id="PS51186">
    <property type="entry name" value="GNAT"/>
    <property type="match status" value="1"/>
</dbReference>
<dbReference type="InterPro" id="IPR050832">
    <property type="entry name" value="Bact_Acetyltransf"/>
</dbReference>
<evidence type="ECO:0000256" key="2">
    <source>
        <dbReference type="ARBA" id="ARBA00023315"/>
    </source>
</evidence>
<gene>
    <name evidence="4" type="ORF">C7I85_09360</name>
</gene>
<dbReference type="Gene3D" id="3.40.630.30">
    <property type="match status" value="1"/>
</dbReference>
<keyword evidence="2" id="KW-0012">Acyltransferase</keyword>
<accession>A0A2P7SFM6</accession>
<keyword evidence="1 4" id="KW-0808">Transferase</keyword>
<dbReference type="EMBL" id="PXYL01000004">
    <property type="protein sequence ID" value="PSJ61278.1"/>
    <property type="molecule type" value="Genomic_DNA"/>
</dbReference>
<evidence type="ECO:0000313" key="5">
    <source>
        <dbReference type="Proteomes" id="UP000240653"/>
    </source>
</evidence>
<dbReference type="PANTHER" id="PTHR43877">
    <property type="entry name" value="AMINOALKYLPHOSPHONATE N-ACETYLTRANSFERASE-RELATED-RELATED"/>
    <property type="match status" value="1"/>
</dbReference>
<name>A0A2P7SFM6_9HYPH</name>
<proteinExistence type="predicted"/>
<dbReference type="SUPFAM" id="SSF55729">
    <property type="entry name" value="Acyl-CoA N-acyltransferases (Nat)"/>
    <property type="match status" value="1"/>
</dbReference>
<evidence type="ECO:0000313" key="4">
    <source>
        <dbReference type="EMBL" id="PSJ61278.1"/>
    </source>
</evidence>
<dbReference type="AlphaFoldDB" id="A0A2P7SFM6"/>
<organism evidence="4 5">
    <name type="scientific">Pseudaminobacter soli</name>
    <name type="common">ex Li et al. 2025</name>
    <dbReference type="NCBI Taxonomy" id="1295366"/>
    <lineage>
        <taxon>Bacteria</taxon>
        <taxon>Pseudomonadati</taxon>
        <taxon>Pseudomonadota</taxon>
        <taxon>Alphaproteobacteria</taxon>
        <taxon>Hyphomicrobiales</taxon>
        <taxon>Phyllobacteriaceae</taxon>
        <taxon>Pseudaminobacter</taxon>
    </lineage>
</organism>
<evidence type="ECO:0000256" key="1">
    <source>
        <dbReference type="ARBA" id="ARBA00022679"/>
    </source>
</evidence>
<comment type="caution">
    <text evidence="4">The sequence shown here is derived from an EMBL/GenBank/DDBJ whole genome shotgun (WGS) entry which is preliminary data.</text>
</comment>
<dbReference type="InterPro" id="IPR000182">
    <property type="entry name" value="GNAT_dom"/>
</dbReference>
<protein>
    <submittedName>
        <fullName evidence="4">GNAT family N-acetyltransferase</fullName>
    </submittedName>
</protein>
<dbReference type="GO" id="GO:0016747">
    <property type="term" value="F:acyltransferase activity, transferring groups other than amino-acyl groups"/>
    <property type="evidence" value="ECO:0007669"/>
    <property type="project" value="InterPro"/>
</dbReference>
<dbReference type="RefSeq" id="WP_106723705.1">
    <property type="nucleotide sequence ID" value="NZ_PXYL01000004.1"/>
</dbReference>
<evidence type="ECO:0000259" key="3">
    <source>
        <dbReference type="PROSITE" id="PS51186"/>
    </source>
</evidence>
<dbReference type="PANTHER" id="PTHR43877:SF2">
    <property type="entry name" value="AMINOALKYLPHOSPHONATE N-ACETYLTRANSFERASE-RELATED"/>
    <property type="match status" value="1"/>
</dbReference>